<dbReference type="CDD" id="cd11297">
    <property type="entry name" value="PIN_LabA-like_N_1"/>
    <property type="match status" value="1"/>
</dbReference>
<evidence type="ECO:0000259" key="1">
    <source>
        <dbReference type="Pfam" id="PF01936"/>
    </source>
</evidence>
<dbReference type="Proteomes" id="UP000093740">
    <property type="component" value="Chromosome"/>
</dbReference>
<dbReference type="GO" id="GO:0004540">
    <property type="term" value="F:RNA nuclease activity"/>
    <property type="evidence" value="ECO:0007669"/>
    <property type="project" value="InterPro"/>
</dbReference>
<gene>
    <name evidence="2" type="ORF">NA23_09930</name>
</gene>
<feature type="domain" description="NYN" evidence="1">
    <location>
        <begin position="13"/>
        <end position="146"/>
    </location>
</feature>
<sequence>MEGSSFLSSSNIFLLFDFQNQPVDVQLVYKEAQKYGRIVGGKAYGSWSKNKMAAFALYNYGIELVEVPEAEFLPNKKGNDIRLSVDCIEQALRNEVVDTFFLVTGDADFTALVYKLKSYGKRVIALARTKSTSYELVSAVDKFIPYEDLVKSENLTDPVDRLAEEMEIFLKRSGKEFTRDNLSRFLTSFNINPSKYGFQTMHELVDEVYERKVQKPERLKNVKLMILNAVLYESLSEKTLPKFAEENKIPISDLKAAVEILVNDNVLKFSEGTYEINRKKAFFATLLEKYPVVPEHLSEFVEKTYKAFVNGRVKALNQLLPSEFKVPSSEFKSYVEAIKRSGCLKGLDDSDYISYSTPAKIVCDIETFKISTFAYFVKRVLAQTFVFEDELHYIRELIFSNDETLFTKTMDYLQQTGEVIEVGGVYFYSPI</sequence>
<organism evidence="2 3">
    <name type="scientific">Fervidobacterium islandicum</name>
    <dbReference type="NCBI Taxonomy" id="2423"/>
    <lineage>
        <taxon>Bacteria</taxon>
        <taxon>Thermotogati</taxon>
        <taxon>Thermotogota</taxon>
        <taxon>Thermotogae</taxon>
        <taxon>Thermotogales</taxon>
        <taxon>Fervidobacteriaceae</taxon>
        <taxon>Fervidobacterium</taxon>
    </lineage>
</organism>
<dbReference type="PANTHER" id="PTHR35811">
    <property type="entry name" value="SLR1870 PROTEIN"/>
    <property type="match status" value="1"/>
</dbReference>
<dbReference type="InterPro" id="IPR021139">
    <property type="entry name" value="NYN"/>
</dbReference>
<dbReference type="Gene3D" id="3.40.50.1010">
    <property type="entry name" value="5'-nuclease"/>
    <property type="match status" value="1"/>
</dbReference>
<dbReference type="Pfam" id="PF01936">
    <property type="entry name" value="NYN"/>
    <property type="match status" value="1"/>
</dbReference>
<dbReference type="KEGG" id="fia:NA23_09930"/>
<proteinExistence type="predicted"/>
<evidence type="ECO:0000313" key="3">
    <source>
        <dbReference type="Proteomes" id="UP000093740"/>
    </source>
</evidence>
<evidence type="ECO:0000313" key="2">
    <source>
        <dbReference type="EMBL" id="AMW33511.1"/>
    </source>
</evidence>
<dbReference type="EMBL" id="CP014334">
    <property type="protein sequence ID" value="AMW33511.1"/>
    <property type="molecule type" value="Genomic_DNA"/>
</dbReference>
<keyword evidence="3" id="KW-1185">Reference proteome</keyword>
<protein>
    <submittedName>
        <fullName evidence="2">NYN domain-containing protein</fullName>
    </submittedName>
</protein>
<accession>A0AAI8GDM5</accession>
<dbReference type="RefSeq" id="WP_033191651.1">
    <property type="nucleotide sequence ID" value="NZ_CP014334.2"/>
</dbReference>
<dbReference type="PANTHER" id="PTHR35811:SF1">
    <property type="entry name" value="HTH OST-TYPE DOMAIN-CONTAINING PROTEIN"/>
    <property type="match status" value="1"/>
</dbReference>
<reference evidence="2 3" key="1">
    <citation type="journal article" date="2015" name="Stand. Genomic Sci.">
        <title>Genome sequence of a native-feather degrading extremely thermophilic Eubacterium, Fervidobacterium islandicum AW-1.</title>
        <authorList>
            <person name="Lee Y.J."/>
            <person name="Jeong H."/>
            <person name="Park G.S."/>
            <person name="Kwak Y."/>
            <person name="Lee S.J."/>
            <person name="Lee S.J."/>
            <person name="Park M.K."/>
            <person name="Kim J.Y."/>
            <person name="Kang H.K."/>
            <person name="Shin J.H."/>
            <person name="Lee D.W."/>
        </authorList>
    </citation>
    <scope>NUCLEOTIDE SEQUENCE [LARGE SCALE GENOMIC DNA]</scope>
    <source>
        <strain evidence="2 3">AW-1</strain>
    </source>
</reference>
<dbReference type="AlphaFoldDB" id="A0AAI8GDM5"/>
<name>A0AAI8GDM5_FERIS</name>